<proteinExistence type="predicted"/>
<keyword evidence="2" id="KW-1185">Reference proteome</keyword>
<dbReference type="AlphaFoldDB" id="A0A2T7PX48"/>
<dbReference type="Proteomes" id="UP000245119">
    <property type="component" value="Linkage Group LG1"/>
</dbReference>
<protein>
    <submittedName>
        <fullName evidence="1">Uncharacterized protein</fullName>
    </submittedName>
</protein>
<evidence type="ECO:0000313" key="2">
    <source>
        <dbReference type="Proteomes" id="UP000245119"/>
    </source>
</evidence>
<organism evidence="1 2">
    <name type="scientific">Pomacea canaliculata</name>
    <name type="common">Golden apple snail</name>
    <dbReference type="NCBI Taxonomy" id="400727"/>
    <lineage>
        <taxon>Eukaryota</taxon>
        <taxon>Metazoa</taxon>
        <taxon>Spiralia</taxon>
        <taxon>Lophotrochozoa</taxon>
        <taxon>Mollusca</taxon>
        <taxon>Gastropoda</taxon>
        <taxon>Caenogastropoda</taxon>
        <taxon>Architaenioglossa</taxon>
        <taxon>Ampullarioidea</taxon>
        <taxon>Ampullariidae</taxon>
        <taxon>Pomacea</taxon>
    </lineage>
</organism>
<dbReference type="EMBL" id="PZQS01000001">
    <property type="protein sequence ID" value="PVD37978.1"/>
    <property type="molecule type" value="Genomic_DNA"/>
</dbReference>
<accession>A0A2T7PX48</accession>
<name>A0A2T7PX48_POMCA</name>
<evidence type="ECO:0000313" key="1">
    <source>
        <dbReference type="EMBL" id="PVD37978.1"/>
    </source>
</evidence>
<comment type="caution">
    <text evidence="1">The sequence shown here is derived from an EMBL/GenBank/DDBJ whole genome shotgun (WGS) entry which is preliminary data.</text>
</comment>
<sequence>MVLYTLAQQSVVPSLNHSPESNDDISKWSQRIVDQTVDAEVKNKHFAAGGVSEMPPDLLWNWLSLQPSLLGPKVTVKSESAKPILTSSGSRAAITKDSTTSFSAASDTYIYTSTRSPSPNSAGCL</sequence>
<gene>
    <name evidence="1" type="ORF">C0Q70_00580</name>
</gene>
<reference evidence="1 2" key="1">
    <citation type="submission" date="2018-04" db="EMBL/GenBank/DDBJ databases">
        <title>The genome of golden apple snail Pomacea canaliculata provides insight into stress tolerance and invasive adaptation.</title>
        <authorList>
            <person name="Liu C."/>
            <person name="Liu B."/>
            <person name="Ren Y."/>
            <person name="Zhang Y."/>
            <person name="Wang H."/>
            <person name="Li S."/>
            <person name="Jiang F."/>
            <person name="Yin L."/>
            <person name="Zhang G."/>
            <person name="Qian W."/>
            <person name="Fan W."/>
        </authorList>
    </citation>
    <scope>NUCLEOTIDE SEQUENCE [LARGE SCALE GENOMIC DNA]</scope>
    <source>
        <strain evidence="1">SZHN2017</strain>
        <tissue evidence="1">Muscle</tissue>
    </source>
</reference>